<dbReference type="CDD" id="cd04433">
    <property type="entry name" value="AFD_class_I"/>
    <property type="match status" value="1"/>
</dbReference>
<dbReference type="AlphaFoldDB" id="A0A9X2SBC6"/>
<dbReference type="InterPro" id="IPR025110">
    <property type="entry name" value="AMP-bd_C"/>
</dbReference>
<name>A0A9X2SBC6_9BACL</name>
<evidence type="ECO:0000313" key="6">
    <source>
        <dbReference type="Proteomes" id="UP001141950"/>
    </source>
</evidence>
<dbReference type="PANTHER" id="PTHR43201:SF5">
    <property type="entry name" value="MEDIUM-CHAIN ACYL-COA LIGASE ACSF2, MITOCHONDRIAL"/>
    <property type="match status" value="1"/>
</dbReference>
<sequence length="419" mass="44267">MLVVDQERITAAQLRDMQDRFEAREPFGSGLRGFYALCSNDPLFVVAIVALMRRRGDSVLLLHGDTPRDTAVRLAVKAGCAGLFDQSIEGYAALPPSGDAGQGEPLIPSLFQYSSGTTGEPKLIGRPWEEIGAEIASYNERLRSRGLAGETPVVLASIAHSYGLIAGVLSAFERGVQPVVCGTKHPMAIVRRLAEHPNHLLYAVPALLQGLMPLFGRGGARLHAVVSSGAPMPIGLYEQLRQTGATLVQQYGCTEAGCVSLAIGMASHDDLGEALGHAELHATADPAELTVSAFGRGIATGDLGCMAAEGRARFLGRIDDLINVSGLKVMPAEVEEVLGRLPGIAEAVVYRGAHPASGETAVAMVVAKEGATVTSEQAREWCLRHLPPYKVPSAVRVVEFIPKMPSGKISRKLLAQGGA</sequence>
<keyword evidence="2" id="KW-0436">Ligase</keyword>
<dbReference type="PROSITE" id="PS00455">
    <property type="entry name" value="AMP_BINDING"/>
    <property type="match status" value="1"/>
</dbReference>
<evidence type="ECO:0000259" key="3">
    <source>
        <dbReference type="Pfam" id="PF00501"/>
    </source>
</evidence>
<reference evidence="5" key="1">
    <citation type="submission" date="2022-08" db="EMBL/GenBank/DDBJ databases">
        <title>The genomic sequence of strain Paenibacillus sp. SCIV0701.</title>
        <authorList>
            <person name="Zhao H."/>
        </authorList>
    </citation>
    <scope>NUCLEOTIDE SEQUENCE</scope>
    <source>
        <strain evidence="5">SCIV0701</strain>
    </source>
</reference>
<comment type="similarity">
    <text evidence="1">Belongs to the ATP-dependent AMP-binding enzyme family.</text>
</comment>
<accession>A0A9X2SBC6</accession>
<dbReference type="Gene3D" id="3.30.300.30">
    <property type="match status" value="1"/>
</dbReference>
<proteinExistence type="inferred from homology"/>
<evidence type="ECO:0000259" key="4">
    <source>
        <dbReference type="Pfam" id="PF13193"/>
    </source>
</evidence>
<dbReference type="InterPro" id="IPR045851">
    <property type="entry name" value="AMP-bd_C_sf"/>
</dbReference>
<dbReference type="SUPFAM" id="SSF56801">
    <property type="entry name" value="Acetyl-CoA synthetase-like"/>
    <property type="match status" value="1"/>
</dbReference>
<evidence type="ECO:0000256" key="2">
    <source>
        <dbReference type="ARBA" id="ARBA00022598"/>
    </source>
</evidence>
<dbReference type="Gene3D" id="3.40.50.12780">
    <property type="entry name" value="N-terminal domain of ligase-like"/>
    <property type="match status" value="1"/>
</dbReference>
<keyword evidence="6" id="KW-1185">Reference proteome</keyword>
<dbReference type="GO" id="GO:0031956">
    <property type="term" value="F:medium-chain fatty acid-CoA ligase activity"/>
    <property type="evidence" value="ECO:0007669"/>
    <property type="project" value="TreeGrafter"/>
</dbReference>
<dbReference type="RefSeq" id="WP_257451330.1">
    <property type="nucleotide sequence ID" value="NZ_JANIPJ010000023.1"/>
</dbReference>
<dbReference type="InterPro" id="IPR000873">
    <property type="entry name" value="AMP-dep_synth/lig_dom"/>
</dbReference>
<dbReference type="GO" id="GO:0006631">
    <property type="term" value="P:fatty acid metabolic process"/>
    <property type="evidence" value="ECO:0007669"/>
    <property type="project" value="TreeGrafter"/>
</dbReference>
<protein>
    <submittedName>
        <fullName evidence="5">AMP-binding protein</fullName>
    </submittedName>
</protein>
<comment type="caution">
    <text evidence="5">The sequence shown here is derived from an EMBL/GenBank/DDBJ whole genome shotgun (WGS) entry which is preliminary data.</text>
</comment>
<dbReference type="InterPro" id="IPR020845">
    <property type="entry name" value="AMP-binding_CS"/>
</dbReference>
<dbReference type="Pfam" id="PF00501">
    <property type="entry name" value="AMP-binding"/>
    <property type="match status" value="1"/>
</dbReference>
<evidence type="ECO:0000313" key="5">
    <source>
        <dbReference type="EMBL" id="MCR2807141.1"/>
    </source>
</evidence>
<feature type="domain" description="AMP-dependent synthetase/ligase" evidence="3">
    <location>
        <begin position="108"/>
        <end position="263"/>
    </location>
</feature>
<evidence type="ECO:0000256" key="1">
    <source>
        <dbReference type="ARBA" id="ARBA00006432"/>
    </source>
</evidence>
<gene>
    <name evidence="5" type="ORF">NQZ67_24960</name>
</gene>
<dbReference type="Proteomes" id="UP001141950">
    <property type="component" value="Unassembled WGS sequence"/>
</dbReference>
<dbReference type="EMBL" id="JANIPJ010000023">
    <property type="protein sequence ID" value="MCR2807141.1"/>
    <property type="molecule type" value="Genomic_DNA"/>
</dbReference>
<dbReference type="InterPro" id="IPR042099">
    <property type="entry name" value="ANL_N_sf"/>
</dbReference>
<dbReference type="Pfam" id="PF13193">
    <property type="entry name" value="AMP-binding_C"/>
    <property type="match status" value="1"/>
</dbReference>
<feature type="domain" description="AMP-binding enzyme C-terminal" evidence="4">
    <location>
        <begin position="333"/>
        <end position="408"/>
    </location>
</feature>
<dbReference type="PANTHER" id="PTHR43201">
    <property type="entry name" value="ACYL-COA SYNTHETASE"/>
    <property type="match status" value="1"/>
</dbReference>
<organism evidence="5 6">
    <name type="scientific">Paenibacillus soyae</name>
    <dbReference type="NCBI Taxonomy" id="2969249"/>
    <lineage>
        <taxon>Bacteria</taxon>
        <taxon>Bacillati</taxon>
        <taxon>Bacillota</taxon>
        <taxon>Bacilli</taxon>
        <taxon>Bacillales</taxon>
        <taxon>Paenibacillaceae</taxon>
        <taxon>Paenibacillus</taxon>
    </lineage>
</organism>